<reference evidence="2" key="1">
    <citation type="submission" date="2013-07" db="EMBL/GenBank/DDBJ databases">
        <title>Sub-species coevolution in mutualistic symbiosis.</title>
        <authorList>
            <person name="Murfin K."/>
            <person name="Klassen J."/>
            <person name="Lee M."/>
            <person name="Forst S."/>
            <person name="Stock P."/>
            <person name="Goodrich-Blair H."/>
        </authorList>
    </citation>
    <scope>NUCLEOTIDE SEQUENCE [LARGE SCALE GENOMIC DNA]</scope>
    <source>
        <strain evidence="2">Kraussei Becker Underwood</strain>
    </source>
</reference>
<feature type="transmembrane region" description="Helical" evidence="1">
    <location>
        <begin position="21"/>
        <end position="40"/>
    </location>
</feature>
<accession>A0A077PMA6</accession>
<dbReference type="Proteomes" id="UP000028493">
    <property type="component" value="Unassembled WGS sequence"/>
</dbReference>
<keyword evidence="1" id="KW-0472">Membrane</keyword>
<organism evidence="2 3">
    <name type="scientific">Xenorhabdus bovienii str. kraussei Becker Underwood</name>
    <dbReference type="NCBI Taxonomy" id="1398204"/>
    <lineage>
        <taxon>Bacteria</taxon>
        <taxon>Pseudomonadati</taxon>
        <taxon>Pseudomonadota</taxon>
        <taxon>Gammaproteobacteria</taxon>
        <taxon>Enterobacterales</taxon>
        <taxon>Morganellaceae</taxon>
        <taxon>Xenorhabdus</taxon>
    </lineage>
</organism>
<evidence type="ECO:0000313" key="2">
    <source>
        <dbReference type="EMBL" id="CDH25480.1"/>
    </source>
</evidence>
<dbReference type="EMBL" id="CBSZ010000342">
    <property type="protein sequence ID" value="CDH25480.1"/>
    <property type="molecule type" value="Genomic_DNA"/>
</dbReference>
<evidence type="ECO:0000256" key="1">
    <source>
        <dbReference type="SAM" id="Phobius"/>
    </source>
</evidence>
<keyword evidence="1" id="KW-1133">Transmembrane helix</keyword>
<keyword evidence="1" id="KW-0812">Transmembrane</keyword>
<name>A0A077PMA6_XENBV</name>
<sequence>MIIAMNRMIFECNKIALYINYLNLYYIILYYIFIVVVGLIG</sequence>
<comment type="caution">
    <text evidence="2">The sequence shown here is derived from an EMBL/GenBank/DDBJ whole genome shotgun (WGS) entry which is preliminary data.</text>
</comment>
<dbReference type="HOGENOM" id="CLU_3278916_0_0_6"/>
<protein>
    <submittedName>
        <fullName evidence="2">Uncharacterized protein</fullName>
    </submittedName>
</protein>
<gene>
    <name evidence="2" type="ORF">XBKB1_4060009</name>
</gene>
<dbReference type="AlphaFoldDB" id="A0A077PMA6"/>
<proteinExistence type="predicted"/>
<evidence type="ECO:0000313" key="3">
    <source>
        <dbReference type="Proteomes" id="UP000028493"/>
    </source>
</evidence>